<organism evidence="2 3">
    <name type="scientific">Rosenbergiella nectarea</name>
    <dbReference type="NCBI Taxonomy" id="988801"/>
    <lineage>
        <taxon>Bacteria</taxon>
        <taxon>Pseudomonadati</taxon>
        <taxon>Pseudomonadota</taxon>
        <taxon>Gammaproteobacteria</taxon>
        <taxon>Enterobacterales</taxon>
        <taxon>Erwiniaceae</taxon>
        <taxon>Rosenbergiella</taxon>
    </lineage>
</organism>
<evidence type="ECO:0000313" key="3">
    <source>
        <dbReference type="Proteomes" id="UP000242515"/>
    </source>
</evidence>
<dbReference type="SUPFAM" id="SSF54593">
    <property type="entry name" value="Glyoxalase/Bleomycin resistance protein/Dihydroxybiphenyl dioxygenase"/>
    <property type="match status" value="1"/>
</dbReference>
<evidence type="ECO:0000313" key="2">
    <source>
        <dbReference type="EMBL" id="SEQ90046.1"/>
    </source>
</evidence>
<dbReference type="PROSITE" id="PS51819">
    <property type="entry name" value="VOC"/>
    <property type="match status" value="1"/>
</dbReference>
<feature type="domain" description="VOC" evidence="1">
    <location>
        <begin position="1"/>
        <end position="124"/>
    </location>
</feature>
<gene>
    <name evidence="2" type="ORF">SAMN05216522_10857</name>
</gene>
<sequence length="126" mass="13484">MFSHVMLGSDDIAVSQKFYDALFAVIGADAQGIDGKGRLYYIKGQQMFLVTRPINGEAASGANGGTIGWALPNEEAVNQWHQAGAQAGGTAIESPPGIRTLGERQLYLAYLRDPFGNKLCAMYSKA</sequence>
<dbReference type="OrthoDB" id="9800438at2"/>
<protein>
    <submittedName>
        <fullName evidence="2">Catechol 2,3-dioxygenase</fullName>
    </submittedName>
</protein>
<name>A0A1H9JT13_9GAMM</name>
<dbReference type="AlphaFoldDB" id="A0A1H9JT13"/>
<dbReference type="Proteomes" id="UP000242515">
    <property type="component" value="Unassembled WGS sequence"/>
</dbReference>
<dbReference type="RefSeq" id="WP_092676603.1">
    <property type="nucleotide sequence ID" value="NZ_FOGC01000008.1"/>
</dbReference>
<dbReference type="GO" id="GO:0051213">
    <property type="term" value="F:dioxygenase activity"/>
    <property type="evidence" value="ECO:0007669"/>
    <property type="project" value="UniProtKB-KW"/>
</dbReference>
<dbReference type="STRING" id="988801.SAMN05216522_10857"/>
<evidence type="ECO:0000259" key="1">
    <source>
        <dbReference type="PROSITE" id="PS51819"/>
    </source>
</evidence>
<keyword evidence="2" id="KW-0560">Oxidoreductase</keyword>
<proteinExistence type="predicted"/>
<keyword evidence="2" id="KW-0223">Dioxygenase</keyword>
<dbReference type="InterPro" id="IPR037523">
    <property type="entry name" value="VOC_core"/>
</dbReference>
<dbReference type="CDD" id="cd07262">
    <property type="entry name" value="VOC_like"/>
    <property type="match status" value="1"/>
</dbReference>
<keyword evidence="3" id="KW-1185">Reference proteome</keyword>
<dbReference type="PANTHER" id="PTHR35006">
    <property type="entry name" value="GLYOXALASE FAMILY PROTEIN (AFU_ORTHOLOGUE AFUA_5G14830)"/>
    <property type="match status" value="1"/>
</dbReference>
<reference evidence="3" key="1">
    <citation type="submission" date="2016-10" db="EMBL/GenBank/DDBJ databases">
        <authorList>
            <person name="Varghese N."/>
            <person name="Submissions S."/>
        </authorList>
    </citation>
    <scope>NUCLEOTIDE SEQUENCE [LARGE SCALE GENOMIC DNA]</scope>
    <source>
        <strain evidence="3">8N4</strain>
    </source>
</reference>
<dbReference type="InterPro" id="IPR029068">
    <property type="entry name" value="Glyas_Bleomycin-R_OHBP_Dase"/>
</dbReference>
<dbReference type="Gene3D" id="3.10.180.10">
    <property type="entry name" value="2,3-Dihydroxybiphenyl 1,2-Dioxygenase, domain 1"/>
    <property type="match status" value="1"/>
</dbReference>
<dbReference type="PANTHER" id="PTHR35006:SF1">
    <property type="entry name" value="BLL2941 PROTEIN"/>
    <property type="match status" value="1"/>
</dbReference>
<dbReference type="EMBL" id="FOGC01000008">
    <property type="protein sequence ID" value="SEQ90046.1"/>
    <property type="molecule type" value="Genomic_DNA"/>
</dbReference>
<accession>A0A1H9JT13</accession>